<dbReference type="RefSeq" id="WP_104416743.1">
    <property type="nucleotide sequence ID" value="NZ_PTIT01000018.1"/>
</dbReference>
<comment type="subcellular location">
    <subcellularLocation>
        <location evidence="1">Cytoplasm</location>
    </subcellularLocation>
</comment>
<evidence type="ECO:0000256" key="5">
    <source>
        <dbReference type="ARBA" id="ARBA00023186"/>
    </source>
</evidence>
<comment type="caution">
    <text evidence="7">The sequence shown here is derived from an EMBL/GenBank/DDBJ whole genome shotgun (WGS) entry which is preliminary data.</text>
</comment>
<evidence type="ECO:0000313" key="7">
    <source>
        <dbReference type="EMBL" id="PPK54067.1"/>
    </source>
</evidence>
<dbReference type="Proteomes" id="UP000239648">
    <property type="component" value="Unassembled WGS sequence"/>
</dbReference>
<evidence type="ECO:0000313" key="6">
    <source>
        <dbReference type="EMBL" id="PPK50953.1"/>
    </source>
</evidence>
<reference evidence="7 8" key="2">
    <citation type="submission" date="2018-02" db="EMBL/GenBank/DDBJ databases">
        <title>Subsurface microbial communities from deep shales in Ohio and West Virginia, USA.</title>
        <authorList>
            <person name="Wrighton K."/>
        </authorList>
    </citation>
    <scope>NUCLEOTIDE SEQUENCE [LARGE SCALE GENOMIC DNA]</scope>
    <source>
        <strain evidence="7 8">UTICA-S1B9</strain>
    </source>
</reference>
<evidence type="ECO:0000256" key="4">
    <source>
        <dbReference type="ARBA" id="ARBA00022490"/>
    </source>
</evidence>
<gene>
    <name evidence="7" type="ORF">B0H24_102055</name>
    <name evidence="6" type="ORF">BY455_11855</name>
</gene>
<dbReference type="Proteomes" id="UP000239446">
    <property type="component" value="Unassembled WGS sequence"/>
</dbReference>
<dbReference type="PANTHER" id="PTHR39585">
    <property type="entry name" value="FAD ASSEMBLY FACTOR SDHE"/>
    <property type="match status" value="1"/>
</dbReference>
<dbReference type="GO" id="GO:0006105">
    <property type="term" value="P:succinate metabolic process"/>
    <property type="evidence" value="ECO:0007669"/>
    <property type="project" value="TreeGrafter"/>
</dbReference>
<evidence type="ECO:0000256" key="3">
    <source>
        <dbReference type="ARBA" id="ARBA00019418"/>
    </source>
</evidence>
<dbReference type="OrthoDB" id="9180899at2"/>
<reference evidence="6 9" key="1">
    <citation type="submission" date="2018-02" db="EMBL/GenBank/DDBJ databases">
        <title>Deep subsurface shale carbon reservoir microbial communities from Ohio and West Virginia, USA.</title>
        <authorList>
            <person name="Wrighton K."/>
        </authorList>
    </citation>
    <scope>NUCLEOTIDE SEQUENCE [LARGE SCALE GENOMIC DNA]</scope>
    <source>
        <strain evidence="6 9">UTICA-S1B6</strain>
    </source>
</reference>
<dbReference type="Gene3D" id="1.10.150.250">
    <property type="entry name" value="Flavinator of succinate dehydrogenase"/>
    <property type="match status" value="1"/>
</dbReference>
<dbReference type="InterPro" id="IPR036714">
    <property type="entry name" value="SDH_sf"/>
</dbReference>
<dbReference type="Pfam" id="PF03937">
    <property type="entry name" value="Sdh5"/>
    <property type="match status" value="1"/>
</dbReference>
<dbReference type="GO" id="GO:0005737">
    <property type="term" value="C:cytoplasm"/>
    <property type="evidence" value="ECO:0007669"/>
    <property type="project" value="UniProtKB-SubCell"/>
</dbReference>
<evidence type="ECO:0000256" key="1">
    <source>
        <dbReference type="ARBA" id="ARBA00004496"/>
    </source>
</evidence>
<evidence type="ECO:0000313" key="9">
    <source>
        <dbReference type="Proteomes" id="UP000239648"/>
    </source>
</evidence>
<protein>
    <recommendedName>
        <fullName evidence="3">FAD assembly factor SdhE</fullName>
    </recommendedName>
</protein>
<evidence type="ECO:0000256" key="2">
    <source>
        <dbReference type="ARBA" id="ARBA00008571"/>
    </source>
</evidence>
<evidence type="ECO:0000313" key="8">
    <source>
        <dbReference type="Proteomes" id="UP000239446"/>
    </source>
</evidence>
<dbReference type="STRING" id="930118.SAMN05216429_10656"/>
<comment type="similarity">
    <text evidence="2">Belongs to the SdhE FAD assembly factor family.</text>
</comment>
<accession>A0A2S6G4Q8</accession>
<keyword evidence="5" id="KW-0143">Chaperone</keyword>
<organism evidence="7 8">
    <name type="scientific">Marinobacter persicus</name>
    <dbReference type="NCBI Taxonomy" id="930118"/>
    <lineage>
        <taxon>Bacteria</taxon>
        <taxon>Pseudomonadati</taxon>
        <taxon>Pseudomonadota</taxon>
        <taxon>Gammaproteobacteria</taxon>
        <taxon>Pseudomonadales</taxon>
        <taxon>Marinobacteraceae</taxon>
        <taxon>Marinobacter</taxon>
    </lineage>
</organism>
<dbReference type="InterPro" id="IPR005631">
    <property type="entry name" value="SDH"/>
</dbReference>
<dbReference type="PANTHER" id="PTHR39585:SF1">
    <property type="entry name" value="FAD ASSEMBLY FACTOR SDHE"/>
    <property type="match status" value="1"/>
</dbReference>
<sequence>MSATTDSKENIEFNRLWWHSRRGMLELDVLLLPFLEEAYRDLDPADQARYEKLLTCEDADMFQWFMQQGRPEDPDLQRIVDMILNRVQPD</sequence>
<name>A0A2S6G4Q8_9GAMM</name>
<keyword evidence="9" id="KW-1185">Reference proteome</keyword>
<dbReference type="SUPFAM" id="SSF109910">
    <property type="entry name" value="YgfY-like"/>
    <property type="match status" value="1"/>
</dbReference>
<proteinExistence type="inferred from homology"/>
<dbReference type="InterPro" id="IPR050531">
    <property type="entry name" value="SdhE_FAD_assembly_factor"/>
</dbReference>
<dbReference type="EMBL" id="PTIT01000018">
    <property type="protein sequence ID" value="PPK50953.1"/>
    <property type="molecule type" value="Genomic_DNA"/>
</dbReference>
<keyword evidence="4" id="KW-0963">Cytoplasm</keyword>
<dbReference type="EMBL" id="PTIU01000020">
    <property type="protein sequence ID" value="PPK54067.1"/>
    <property type="molecule type" value="Genomic_DNA"/>
</dbReference>
<dbReference type="AlphaFoldDB" id="A0A2S6G4Q8"/>